<accession>A0A370QJU9</accession>
<dbReference type="InterPro" id="IPR029069">
    <property type="entry name" value="HotDog_dom_sf"/>
</dbReference>
<comment type="similarity">
    <text evidence="1">Belongs to the 4-hydroxybenzoyl-CoA thioesterase family.</text>
</comment>
<dbReference type="PANTHER" id="PTHR31793">
    <property type="entry name" value="4-HYDROXYBENZOYL-COA THIOESTERASE FAMILY MEMBER"/>
    <property type="match status" value="1"/>
</dbReference>
<organism evidence="3 4">
    <name type="scientific">Marinirhabdus gelatinilytica</name>
    <dbReference type="NCBI Taxonomy" id="1703343"/>
    <lineage>
        <taxon>Bacteria</taxon>
        <taxon>Pseudomonadati</taxon>
        <taxon>Bacteroidota</taxon>
        <taxon>Flavobacteriia</taxon>
        <taxon>Flavobacteriales</taxon>
        <taxon>Flavobacteriaceae</taxon>
    </lineage>
</organism>
<protein>
    <submittedName>
        <fullName evidence="3">Acyl-CoA thioester hydrolase</fullName>
    </submittedName>
</protein>
<dbReference type="InterPro" id="IPR050563">
    <property type="entry name" value="4-hydroxybenzoyl-CoA_TE"/>
</dbReference>
<sequence>MKVFSENITVPKTAIDENGHVNNIIYLQWCIDTAEKHWFAKSPQHYQESHFWVVLEHTITYKNPAFEGEELLVETWVTVAEGVKSERHYKISRPKDGMVMVTAKTLWCFVELDTQRPARIPEEICRLFV</sequence>
<dbReference type="CDD" id="cd00586">
    <property type="entry name" value="4HBT"/>
    <property type="match status" value="1"/>
</dbReference>
<dbReference type="SUPFAM" id="SSF54637">
    <property type="entry name" value="Thioesterase/thiol ester dehydrase-isomerase"/>
    <property type="match status" value="1"/>
</dbReference>
<evidence type="ECO:0000313" key="3">
    <source>
        <dbReference type="EMBL" id="RDK88340.1"/>
    </source>
</evidence>
<keyword evidence="4" id="KW-1185">Reference proteome</keyword>
<evidence type="ECO:0000256" key="2">
    <source>
        <dbReference type="ARBA" id="ARBA00022801"/>
    </source>
</evidence>
<name>A0A370QJU9_9FLAO</name>
<reference evidence="3 4" key="1">
    <citation type="submission" date="2018-07" db="EMBL/GenBank/DDBJ databases">
        <title>Genomic Encyclopedia of Type Strains, Phase IV (KMG-IV): sequencing the most valuable type-strain genomes for metagenomic binning, comparative biology and taxonomic classification.</title>
        <authorList>
            <person name="Goeker M."/>
        </authorList>
    </citation>
    <scope>NUCLEOTIDE SEQUENCE [LARGE SCALE GENOMIC DNA]</scope>
    <source>
        <strain evidence="3 4">DSM 101478</strain>
    </source>
</reference>
<dbReference type="EMBL" id="QRAO01000001">
    <property type="protein sequence ID" value="RDK88340.1"/>
    <property type="molecule type" value="Genomic_DNA"/>
</dbReference>
<dbReference type="Proteomes" id="UP000255317">
    <property type="component" value="Unassembled WGS sequence"/>
</dbReference>
<evidence type="ECO:0000313" key="4">
    <source>
        <dbReference type="Proteomes" id="UP000255317"/>
    </source>
</evidence>
<dbReference type="RefSeq" id="WP_245946161.1">
    <property type="nucleotide sequence ID" value="NZ_QRAO01000001.1"/>
</dbReference>
<dbReference type="AlphaFoldDB" id="A0A370QJU9"/>
<dbReference type="GO" id="GO:0047617">
    <property type="term" value="F:fatty acyl-CoA hydrolase activity"/>
    <property type="evidence" value="ECO:0007669"/>
    <property type="project" value="TreeGrafter"/>
</dbReference>
<comment type="caution">
    <text evidence="3">The sequence shown here is derived from an EMBL/GenBank/DDBJ whole genome shotgun (WGS) entry which is preliminary data.</text>
</comment>
<dbReference type="Pfam" id="PF13279">
    <property type="entry name" value="4HBT_2"/>
    <property type="match status" value="1"/>
</dbReference>
<dbReference type="PANTHER" id="PTHR31793:SF27">
    <property type="entry name" value="NOVEL THIOESTERASE SUPERFAMILY DOMAIN AND SAPOSIN A-TYPE DOMAIN CONTAINING PROTEIN (0610012H03RIK)"/>
    <property type="match status" value="1"/>
</dbReference>
<evidence type="ECO:0000256" key="1">
    <source>
        <dbReference type="ARBA" id="ARBA00005953"/>
    </source>
</evidence>
<dbReference type="Gene3D" id="3.10.129.10">
    <property type="entry name" value="Hotdog Thioesterase"/>
    <property type="match status" value="1"/>
</dbReference>
<proteinExistence type="inferred from homology"/>
<gene>
    <name evidence="3" type="ORF">C8D94_101211</name>
</gene>
<keyword evidence="2 3" id="KW-0378">Hydrolase</keyword>